<keyword evidence="5" id="KW-1185">Reference proteome</keyword>
<dbReference type="PRINTS" id="PR01185">
    <property type="entry name" value="INTEGRINA"/>
</dbReference>
<evidence type="ECO:0000256" key="2">
    <source>
        <dbReference type="SAM" id="MobiDB-lite"/>
    </source>
</evidence>
<feature type="region of interest" description="Disordered" evidence="2">
    <location>
        <begin position="450"/>
        <end position="473"/>
    </location>
</feature>
<dbReference type="EMBL" id="KV919146">
    <property type="protein sequence ID" value="OSX71315.1"/>
    <property type="molecule type" value="Genomic_DNA"/>
</dbReference>
<evidence type="ECO:0008006" key="6">
    <source>
        <dbReference type="Google" id="ProtNLM"/>
    </source>
</evidence>
<keyword evidence="3" id="KW-0812">Transmembrane</keyword>
<feature type="region of interest" description="Disordered" evidence="2">
    <location>
        <begin position="1"/>
        <end position="33"/>
    </location>
</feature>
<sequence length="473" mass="46298">MVACRGGGRHSDGSGRGKGGGGGGGGGGGAQSRRLRRVWPPLAAAVVAAALVAAAVPAAVTARVGATVWPTATSTLHWAAVCRAVDPPVPVTRTIPERGGGRCPPPAAFGTAHVRLGVAPPARGDGGGSDGGGGVTTYATSTATAAGGDVYITRVAADGRVLSATPLRARLAGTYGGAVRRVAAVGPAVTAVGDVDGDGTTDVAVSAVVAVADGRWVSGIFVVCLTPGGDVQTANVLLLAPGFGCPAGSSLPCTHTVAGVGDVDGDGVPDVAVASNWRSVALVTLSRVAAGNLKAVSALRRSWYLDDGRVKEAPPPATIVGVGDVDGDGVPDVVLNDPWYRRGRGALIMLHLTADGGVASEHRLSGHGRGEGGLPAGFGGGPGAWWGAVLAFGGVAADGQPLLVAGNLERVGVDFLVLHRGRRGRVDRTLAATLPLPVVAVSGVSVGAPAKGGGRGARGGGRGVSRGVAGAPR</sequence>
<dbReference type="Proteomes" id="UP000218209">
    <property type="component" value="Unassembled WGS sequence"/>
</dbReference>
<keyword evidence="3" id="KW-0472">Membrane</keyword>
<proteinExistence type="predicted"/>
<dbReference type="Gene3D" id="2.130.10.130">
    <property type="entry name" value="Integrin alpha, N-terminal"/>
    <property type="match status" value="1"/>
</dbReference>
<dbReference type="InterPro" id="IPR028994">
    <property type="entry name" value="Integrin_alpha_N"/>
</dbReference>
<feature type="compositionally biased region" description="Gly residues" evidence="2">
    <location>
        <begin position="450"/>
        <end position="464"/>
    </location>
</feature>
<feature type="compositionally biased region" description="Gly residues" evidence="2">
    <location>
        <begin position="16"/>
        <end position="30"/>
    </location>
</feature>
<keyword evidence="3" id="KW-1133">Transmembrane helix</keyword>
<keyword evidence="1" id="KW-0325">Glycoprotein</keyword>
<gene>
    <name evidence="4" type="ORF">BU14_0556s0001</name>
</gene>
<evidence type="ECO:0000313" key="5">
    <source>
        <dbReference type="Proteomes" id="UP000218209"/>
    </source>
</evidence>
<dbReference type="AlphaFoldDB" id="A0A1X6NRW0"/>
<dbReference type="GO" id="GO:0008305">
    <property type="term" value="C:integrin complex"/>
    <property type="evidence" value="ECO:0007669"/>
    <property type="project" value="InterPro"/>
</dbReference>
<name>A0A1X6NRW0_PORUM</name>
<accession>A0A1X6NRW0</accession>
<evidence type="ECO:0000313" key="4">
    <source>
        <dbReference type="EMBL" id="OSX71315.1"/>
    </source>
</evidence>
<feature type="transmembrane region" description="Helical" evidence="3">
    <location>
        <begin position="42"/>
        <end position="60"/>
    </location>
</feature>
<protein>
    <recommendedName>
        <fullName evidence="6">VCBS repeat-containing protein</fullName>
    </recommendedName>
</protein>
<reference evidence="4 5" key="1">
    <citation type="submission" date="2017-03" db="EMBL/GenBank/DDBJ databases">
        <title>WGS assembly of Porphyra umbilicalis.</title>
        <authorList>
            <person name="Brawley S.H."/>
            <person name="Blouin N.A."/>
            <person name="Ficko-Blean E."/>
            <person name="Wheeler G.L."/>
            <person name="Lohr M."/>
            <person name="Goodson H.V."/>
            <person name="Jenkins J.W."/>
            <person name="Blaby-Haas C.E."/>
            <person name="Helliwell K.E."/>
            <person name="Chan C."/>
            <person name="Marriage T."/>
            <person name="Bhattacharya D."/>
            <person name="Klein A.S."/>
            <person name="Badis Y."/>
            <person name="Brodie J."/>
            <person name="Cao Y."/>
            <person name="Collen J."/>
            <person name="Dittami S.M."/>
            <person name="Gachon C.M."/>
            <person name="Green B.R."/>
            <person name="Karpowicz S."/>
            <person name="Kim J.W."/>
            <person name="Kudahl U."/>
            <person name="Lin S."/>
            <person name="Michel G."/>
            <person name="Mittag M."/>
            <person name="Olson B.J."/>
            <person name="Pangilinan J."/>
            <person name="Peng Y."/>
            <person name="Qiu H."/>
            <person name="Shu S."/>
            <person name="Singer J.T."/>
            <person name="Smith A.G."/>
            <person name="Sprecher B.N."/>
            <person name="Wagner V."/>
            <person name="Wang W."/>
            <person name="Wang Z.-Y."/>
            <person name="Yan J."/>
            <person name="Yarish C."/>
            <person name="Zoeuner-Riek S."/>
            <person name="Zhuang Y."/>
            <person name="Zou Y."/>
            <person name="Lindquist E.A."/>
            <person name="Grimwood J."/>
            <person name="Barry K."/>
            <person name="Rokhsar D.S."/>
            <person name="Schmutz J."/>
            <person name="Stiller J.W."/>
            <person name="Grossman A.R."/>
            <person name="Prochnik S.E."/>
        </authorList>
    </citation>
    <scope>NUCLEOTIDE SEQUENCE [LARGE SCALE GENOMIC DNA]</scope>
    <source>
        <strain evidence="4">4086291</strain>
    </source>
</reference>
<dbReference type="SUPFAM" id="SSF69318">
    <property type="entry name" value="Integrin alpha N-terminal domain"/>
    <property type="match status" value="1"/>
</dbReference>
<dbReference type="GO" id="GO:0007155">
    <property type="term" value="P:cell adhesion"/>
    <property type="evidence" value="ECO:0007669"/>
    <property type="project" value="InterPro"/>
</dbReference>
<dbReference type="InterPro" id="IPR000413">
    <property type="entry name" value="Integrin_alpha"/>
</dbReference>
<evidence type="ECO:0000256" key="3">
    <source>
        <dbReference type="SAM" id="Phobius"/>
    </source>
</evidence>
<organism evidence="4 5">
    <name type="scientific">Porphyra umbilicalis</name>
    <name type="common">Purple laver</name>
    <name type="synonym">Red alga</name>
    <dbReference type="NCBI Taxonomy" id="2786"/>
    <lineage>
        <taxon>Eukaryota</taxon>
        <taxon>Rhodophyta</taxon>
        <taxon>Bangiophyceae</taxon>
        <taxon>Bangiales</taxon>
        <taxon>Bangiaceae</taxon>
        <taxon>Porphyra</taxon>
    </lineage>
</organism>
<evidence type="ECO:0000256" key="1">
    <source>
        <dbReference type="ARBA" id="ARBA00023180"/>
    </source>
</evidence>